<accession>A0ABT7S3Z0</accession>
<dbReference type="InterPro" id="IPR032710">
    <property type="entry name" value="NTF2-like_dom_sf"/>
</dbReference>
<evidence type="ECO:0000259" key="9">
    <source>
        <dbReference type="Pfam" id="PF08281"/>
    </source>
</evidence>
<dbReference type="PANTHER" id="PTHR43133:SF65">
    <property type="entry name" value="ECF RNA POLYMERASE SIGMA FACTOR SIGG"/>
    <property type="match status" value="1"/>
</dbReference>
<dbReference type="InterPro" id="IPR007627">
    <property type="entry name" value="RNA_pol_sigma70_r2"/>
</dbReference>
<dbReference type="EMBL" id="JAUCGR010000001">
    <property type="protein sequence ID" value="MDM7830330.1"/>
    <property type="molecule type" value="Genomic_DNA"/>
</dbReference>
<dbReference type="Pfam" id="PF12680">
    <property type="entry name" value="SnoaL_2"/>
    <property type="match status" value="1"/>
</dbReference>
<evidence type="ECO:0000256" key="1">
    <source>
        <dbReference type="ARBA" id="ARBA00010641"/>
    </source>
</evidence>
<dbReference type="SUPFAM" id="SSF88659">
    <property type="entry name" value="Sigma3 and sigma4 domains of RNA polymerase sigma factors"/>
    <property type="match status" value="1"/>
</dbReference>
<evidence type="ECO:0000256" key="6">
    <source>
        <dbReference type="ARBA" id="ARBA00023163"/>
    </source>
</evidence>
<evidence type="ECO:0000259" key="8">
    <source>
        <dbReference type="Pfam" id="PF04542"/>
    </source>
</evidence>
<keyword evidence="3 7" id="KW-0805">Transcription regulation</keyword>
<dbReference type="Gene3D" id="3.10.450.50">
    <property type="match status" value="1"/>
</dbReference>
<dbReference type="SUPFAM" id="SSF88946">
    <property type="entry name" value="Sigma2 domain of RNA polymerase sigma factors"/>
    <property type="match status" value="1"/>
</dbReference>
<dbReference type="CDD" id="cd06171">
    <property type="entry name" value="Sigma70_r4"/>
    <property type="match status" value="1"/>
</dbReference>
<dbReference type="Pfam" id="PF08281">
    <property type="entry name" value="Sigma70_r4_2"/>
    <property type="match status" value="1"/>
</dbReference>
<keyword evidence="4 7" id="KW-0731">Sigma factor</keyword>
<feature type="domain" description="SnoaL-like" evidence="10">
    <location>
        <begin position="206"/>
        <end position="280"/>
    </location>
</feature>
<keyword evidence="12" id="KW-1185">Reference proteome</keyword>
<dbReference type="Gene3D" id="1.10.1740.10">
    <property type="match status" value="1"/>
</dbReference>
<evidence type="ECO:0000256" key="5">
    <source>
        <dbReference type="ARBA" id="ARBA00023125"/>
    </source>
</evidence>
<keyword evidence="6 7" id="KW-0804">Transcription</keyword>
<proteinExistence type="inferred from homology"/>
<evidence type="ECO:0000256" key="4">
    <source>
        <dbReference type="ARBA" id="ARBA00023082"/>
    </source>
</evidence>
<dbReference type="InterPro" id="IPR036388">
    <property type="entry name" value="WH-like_DNA-bd_sf"/>
</dbReference>
<feature type="domain" description="RNA polymerase sigma-70 region 2" evidence="8">
    <location>
        <begin position="14"/>
        <end position="78"/>
    </location>
</feature>
<dbReference type="Proteomes" id="UP001321453">
    <property type="component" value="Unassembled WGS sequence"/>
</dbReference>
<dbReference type="PROSITE" id="PS01063">
    <property type="entry name" value="SIGMA70_ECF"/>
    <property type="match status" value="1"/>
</dbReference>
<gene>
    <name evidence="11" type="ORF">QRT05_03215</name>
</gene>
<dbReference type="InterPro" id="IPR037401">
    <property type="entry name" value="SnoaL-like"/>
</dbReference>
<dbReference type="NCBIfam" id="NF006089">
    <property type="entry name" value="PRK08241.1"/>
    <property type="match status" value="1"/>
</dbReference>
<comment type="similarity">
    <text evidence="1 7">Belongs to the sigma-70 factor family. ECF subfamily.</text>
</comment>
<dbReference type="InterPro" id="IPR013249">
    <property type="entry name" value="RNA_pol_sigma70_r4_t2"/>
</dbReference>
<evidence type="ECO:0000256" key="3">
    <source>
        <dbReference type="ARBA" id="ARBA00023015"/>
    </source>
</evidence>
<dbReference type="NCBIfam" id="TIGR02937">
    <property type="entry name" value="sigma70-ECF"/>
    <property type="match status" value="1"/>
</dbReference>
<evidence type="ECO:0000256" key="7">
    <source>
        <dbReference type="RuleBase" id="RU000716"/>
    </source>
</evidence>
<comment type="caution">
    <text evidence="11">The sequence shown here is derived from an EMBL/GenBank/DDBJ whole genome shotgun (WGS) entry which is preliminary data.</text>
</comment>
<dbReference type="Gene3D" id="1.10.10.10">
    <property type="entry name" value="Winged helix-like DNA-binding domain superfamily/Winged helix DNA-binding domain"/>
    <property type="match status" value="1"/>
</dbReference>
<keyword evidence="5 7" id="KW-0238">DNA-binding</keyword>
<evidence type="ECO:0000313" key="11">
    <source>
        <dbReference type="EMBL" id="MDM7830330.1"/>
    </source>
</evidence>
<dbReference type="Pfam" id="PF04542">
    <property type="entry name" value="Sigma70_r2"/>
    <property type="match status" value="1"/>
</dbReference>
<evidence type="ECO:0000313" key="12">
    <source>
        <dbReference type="Proteomes" id="UP001321453"/>
    </source>
</evidence>
<dbReference type="InterPro" id="IPR039425">
    <property type="entry name" value="RNA_pol_sigma-70-like"/>
</dbReference>
<dbReference type="InterPro" id="IPR013325">
    <property type="entry name" value="RNA_pol_sigma_r2"/>
</dbReference>
<comment type="subunit">
    <text evidence="2">Interacts transiently with the RNA polymerase catalytic core formed by RpoA, RpoB, RpoC and RpoZ (2 alpha, 1 beta, 1 beta' and 1 omega subunit) to form the RNA polymerase holoenzyme that can initiate transcription.</text>
</comment>
<dbReference type="InterPro" id="IPR000838">
    <property type="entry name" value="RNA_pol_sigma70_ECF_CS"/>
</dbReference>
<dbReference type="SUPFAM" id="SSF54427">
    <property type="entry name" value="NTF2-like"/>
    <property type="match status" value="1"/>
</dbReference>
<name>A0ABT7S3Z0_9CELL</name>
<evidence type="ECO:0000259" key="10">
    <source>
        <dbReference type="Pfam" id="PF12680"/>
    </source>
</evidence>
<dbReference type="NCBIfam" id="TIGR02960">
    <property type="entry name" value="SigX5"/>
    <property type="match status" value="1"/>
</dbReference>
<dbReference type="InterPro" id="IPR014284">
    <property type="entry name" value="RNA_pol_sigma-70_dom"/>
</dbReference>
<dbReference type="PANTHER" id="PTHR43133">
    <property type="entry name" value="RNA POLYMERASE ECF-TYPE SIGMA FACTO"/>
    <property type="match status" value="1"/>
</dbReference>
<feature type="domain" description="RNA polymerase sigma factor 70 region 4 type 2" evidence="9">
    <location>
        <begin position="133"/>
        <end position="184"/>
    </location>
</feature>
<dbReference type="InterPro" id="IPR013324">
    <property type="entry name" value="RNA_pol_sigma_r3/r4-like"/>
</dbReference>
<evidence type="ECO:0000256" key="2">
    <source>
        <dbReference type="ARBA" id="ARBA00011344"/>
    </source>
</evidence>
<sequence length="324" mass="35371">MPRTDDFERQTAPYRRELLAHCYQMLGSVHDAEDLVQDTLLRAWRAYDRYDERRASMRTWLHRIATNACLTALDGRRRRPLPSGVVAASDDPRAPLVPGAEPAWLEPIPDSLLSGDAGDPAAVVLARGRLRLALIAGMQLLPARQRAILILREVLEWSAAEVAVALGTTPAAVNSGLQRARARLRETGVGEDGVREPSSAERRAHVDRYVDAFVGTDLAALASLLTDDVVLEMPPVAVWYRGPADYVAFIARALELRGTDWRMRPVAANGQPAVAAYTRVDGAYARHSLQVFDVVAAGIRRAVVFTEAATLDAFGIPAELAPGR</sequence>
<protein>
    <recommendedName>
        <fullName evidence="7">RNA polymerase sigma factor</fullName>
    </recommendedName>
</protein>
<dbReference type="InterPro" id="IPR014305">
    <property type="entry name" value="RNA_pol_sigma-G_actinobac"/>
</dbReference>
<organism evidence="11 12">
    <name type="scientific">Cellulomonas edaphi</name>
    <dbReference type="NCBI Taxonomy" id="3053468"/>
    <lineage>
        <taxon>Bacteria</taxon>
        <taxon>Bacillati</taxon>
        <taxon>Actinomycetota</taxon>
        <taxon>Actinomycetes</taxon>
        <taxon>Micrococcales</taxon>
        <taxon>Cellulomonadaceae</taxon>
        <taxon>Cellulomonas</taxon>
    </lineage>
</organism>
<dbReference type="RefSeq" id="WP_289445207.1">
    <property type="nucleotide sequence ID" value="NZ_JAUCGR010000001.1"/>
</dbReference>
<reference evidence="11 12" key="1">
    <citation type="submission" date="2023-06" db="EMBL/GenBank/DDBJ databases">
        <title>Cellulomonas sp. MW9 Whole genome sequence.</title>
        <authorList>
            <person name="Park S."/>
        </authorList>
    </citation>
    <scope>NUCLEOTIDE SEQUENCE [LARGE SCALE GENOMIC DNA]</scope>
    <source>
        <strain evidence="11 12">MW9</strain>
    </source>
</reference>